<reference evidence="5 6" key="1">
    <citation type="submission" date="2019-06" db="EMBL/GenBank/DDBJ databases">
        <title>Whole genome shotgun sequence of Streptomyces cacaoi subsp. cacaoi NBRC 12748.</title>
        <authorList>
            <person name="Hosoyama A."/>
            <person name="Uohara A."/>
            <person name="Ohji S."/>
            <person name="Ichikawa N."/>
        </authorList>
    </citation>
    <scope>NUCLEOTIDE SEQUENCE [LARGE SCALE GENOMIC DNA]</scope>
    <source>
        <strain evidence="5 6">NBRC 12748</strain>
    </source>
</reference>
<accession>A0A4Y3R1U3</accession>
<name>A0A4Y3R1U3_STRCI</name>
<dbReference type="Pfam" id="PF12833">
    <property type="entry name" value="HTH_18"/>
    <property type="match status" value="1"/>
</dbReference>
<keyword evidence="2" id="KW-0238">DNA-binding</keyword>
<proteinExistence type="predicted"/>
<evidence type="ECO:0000259" key="4">
    <source>
        <dbReference type="PROSITE" id="PS01124"/>
    </source>
</evidence>
<evidence type="ECO:0000256" key="2">
    <source>
        <dbReference type="ARBA" id="ARBA00023125"/>
    </source>
</evidence>
<evidence type="ECO:0000313" key="5">
    <source>
        <dbReference type="EMBL" id="GEB51484.1"/>
    </source>
</evidence>
<dbReference type="GO" id="GO:0043565">
    <property type="term" value="F:sequence-specific DNA binding"/>
    <property type="evidence" value="ECO:0007669"/>
    <property type="project" value="InterPro"/>
</dbReference>
<dbReference type="PANTHER" id="PTHR46796:SF15">
    <property type="entry name" value="BLL1074 PROTEIN"/>
    <property type="match status" value="1"/>
</dbReference>
<dbReference type="EMBL" id="BJMM01000021">
    <property type="protein sequence ID" value="GEB51484.1"/>
    <property type="molecule type" value="Genomic_DNA"/>
</dbReference>
<evidence type="ECO:0000256" key="1">
    <source>
        <dbReference type="ARBA" id="ARBA00023015"/>
    </source>
</evidence>
<gene>
    <name evidence="5" type="ORF">SCA03_40350</name>
</gene>
<protein>
    <submittedName>
        <fullName evidence="5">AraC family transcriptional regulator</fullName>
    </submittedName>
</protein>
<feature type="domain" description="HTH araC/xylS-type" evidence="4">
    <location>
        <begin position="166"/>
        <end position="264"/>
    </location>
</feature>
<dbReference type="PANTHER" id="PTHR46796">
    <property type="entry name" value="HTH-TYPE TRANSCRIPTIONAL ACTIVATOR RHAS-RELATED"/>
    <property type="match status" value="1"/>
</dbReference>
<keyword evidence="6" id="KW-1185">Reference proteome</keyword>
<dbReference type="InterPro" id="IPR018060">
    <property type="entry name" value="HTH_AraC"/>
</dbReference>
<dbReference type="InterPro" id="IPR009057">
    <property type="entry name" value="Homeodomain-like_sf"/>
</dbReference>
<evidence type="ECO:0000256" key="3">
    <source>
        <dbReference type="ARBA" id="ARBA00023163"/>
    </source>
</evidence>
<keyword evidence="3" id="KW-0804">Transcription</keyword>
<dbReference type="GO" id="GO:0003700">
    <property type="term" value="F:DNA-binding transcription factor activity"/>
    <property type="evidence" value="ECO:0007669"/>
    <property type="project" value="InterPro"/>
</dbReference>
<dbReference type="RefSeq" id="WP_169729620.1">
    <property type="nucleotide sequence ID" value="NZ_BJMM01000021.1"/>
</dbReference>
<organism evidence="5 6">
    <name type="scientific">Streptomyces cacaoi</name>
    <dbReference type="NCBI Taxonomy" id="1898"/>
    <lineage>
        <taxon>Bacteria</taxon>
        <taxon>Bacillati</taxon>
        <taxon>Actinomycetota</taxon>
        <taxon>Actinomycetes</taxon>
        <taxon>Kitasatosporales</taxon>
        <taxon>Streptomycetaceae</taxon>
        <taxon>Streptomyces</taxon>
    </lineage>
</organism>
<comment type="caution">
    <text evidence="5">The sequence shown here is derived from an EMBL/GenBank/DDBJ whole genome shotgun (WGS) entry which is preliminary data.</text>
</comment>
<dbReference type="AlphaFoldDB" id="A0A4Y3R1U3"/>
<dbReference type="InterPro" id="IPR050204">
    <property type="entry name" value="AraC_XylS_family_regulators"/>
</dbReference>
<evidence type="ECO:0000313" key="6">
    <source>
        <dbReference type="Proteomes" id="UP000319210"/>
    </source>
</evidence>
<keyword evidence="1" id="KW-0805">Transcription regulation</keyword>
<dbReference type="PROSITE" id="PS01124">
    <property type="entry name" value="HTH_ARAC_FAMILY_2"/>
    <property type="match status" value="1"/>
</dbReference>
<dbReference type="SUPFAM" id="SSF46689">
    <property type="entry name" value="Homeodomain-like"/>
    <property type="match status" value="1"/>
</dbReference>
<dbReference type="Gene3D" id="1.10.10.60">
    <property type="entry name" value="Homeodomain-like"/>
    <property type="match status" value="1"/>
</dbReference>
<dbReference type="SMART" id="SM00342">
    <property type="entry name" value="HTH_ARAC"/>
    <property type="match status" value="1"/>
</dbReference>
<sequence>MRPVGYDRAVFDVVPPPRRSRLPGVSMAGFRHRGPEPIRMRAVPHPAVTLSLDFSPGLLVVDDAAGRRPGSLVAGLAFRDLRVHGHGTEAVQVRLSPLVAATVLGVSPADLEGTVVGLDELWGREAARVREQLSHAPSWRDRFALTEELLARRHAAARPERGPRPEVVRAWQRIARSRGGVRVEALAAEAGWSRQRLWARFRSDIGLTPRRAAQLVRFHHAAHLLAGGRSPALTAADCGYTDQSHLHRHVRAFTGTTPATLAGEPFLAVDDLAWPGEAPPVTRPDTR</sequence>
<dbReference type="Proteomes" id="UP000319210">
    <property type="component" value="Unassembled WGS sequence"/>
</dbReference>